<dbReference type="InterPro" id="IPR036388">
    <property type="entry name" value="WH-like_DNA-bd_sf"/>
</dbReference>
<dbReference type="Gene3D" id="3.40.190.290">
    <property type="match status" value="1"/>
</dbReference>
<dbReference type="InterPro" id="IPR036390">
    <property type="entry name" value="WH_DNA-bd_sf"/>
</dbReference>
<dbReference type="SUPFAM" id="SSF53850">
    <property type="entry name" value="Periplasmic binding protein-like II"/>
    <property type="match status" value="1"/>
</dbReference>
<comment type="caution">
    <text evidence="6">The sequence shown here is derived from an EMBL/GenBank/DDBJ whole genome shotgun (WGS) entry which is preliminary data.</text>
</comment>
<dbReference type="CDD" id="cd05466">
    <property type="entry name" value="PBP2_LTTR_substrate"/>
    <property type="match status" value="1"/>
</dbReference>
<evidence type="ECO:0000313" key="7">
    <source>
        <dbReference type="Proteomes" id="UP000630805"/>
    </source>
</evidence>
<dbReference type="PROSITE" id="PS50931">
    <property type="entry name" value="HTH_LYSR"/>
    <property type="match status" value="1"/>
</dbReference>
<dbReference type="Pfam" id="PF03466">
    <property type="entry name" value="LysR_substrate"/>
    <property type="match status" value="1"/>
</dbReference>
<proteinExistence type="inferred from homology"/>
<gene>
    <name evidence="6" type="ORF">HW561_14335</name>
</gene>
<dbReference type="SUPFAM" id="SSF46785">
    <property type="entry name" value="Winged helix' DNA-binding domain"/>
    <property type="match status" value="1"/>
</dbReference>
<evidence type="ECO:0000256" key="4">
    <source>
        <dbReference type="ARBA" id="ARBA00023163"/>
    </source>
</evidence>
<evidence type="ECO:0000256" key="3">
    <source>
        <dbReference type="ARBA" id="ARBA00023125"/>
    </source>
</evidence>
<dbReference type="RefSeq" id="WP_176865926.1">
    <property type="nucleotide sequence ID" value="NZ_JABXWT010000008.1"/>
</dbReference>
<keyword evidence="4" id="KW-0804">Transcription</keyword>
<keyword evidence="7" id="KW-1185">Reference proteome</keyword>
<protein>
    <submittedName>
        <fullName evidence="6">LysR family transcriptional regulator</fullName>
    </submittedName>
</protein>
<reference evidence="6 7" key="1">
    <citation type="submission" date="2020-06" db="EMBL/GenBank/DDBJ databases">
        <authorList>
            <person name="Cao W.R."/>
        </authorList>
    </citation>
    <scope>NUCLEOTIDE SEQUENCE [LARGE SCALE GENOMIC DNA]</scope>
    <source>
        <strain evidence="6 7">B1Z28</strain>
    </source>
</reference>
<sequence>MGRKTKIGRVSDADIHLMRVFQKVVECGGIAAAQIELGVGSSTISKQLSALETRFGFKLCNRGRSGFRLTQQGERALVFIQQFLAASSELTANIAGLNEELVGEVSIGIVDNSYSDPANPLVAAMQEFHNIAPLVNINLATGSSSDIELGVLEGYYHFGLFPKYQQRHELTSYEIYSERIGLFAGQKHPVAELLRDGQDLKPKDVRKFRIVNFGSREPEALIRKKARFELGGTVNSAEGVAALVRSGIYLGFFPQHVAAGAGDFVEILPDTFSYEMPMALVHRRNRQRTPVFQEFLRILESSAKN</sequence>
<keyword evidence="2" id="KW-0805">Transcription regulation</keyword>
<dbReference type="PANTHER" id="PTHR30126:SF98">
    <property type="entry name" value="HTH-TYPE TRANSCRIPTIONAL ACTIVATOR BAUR"/>
    <property type="match status" value="1"/>
</dbReference>
<dbReference type="InterPro" id="IPR005119">
    <property type="entry name" value="LysR_subst-bd"/>
</dbReference>
<comment type="similarity">
    <text evidence="1">Belongs to the LysR transcriptional regulatory family.</text>
</comment>
<evidence type="ECO:0000256" key="2">
    <source>
        <dbReference type="ARBA" id="ARBA00023015"/>
    </source>
</evidence>
<feature type="domain" description="HTH lysR-type" evidence="5">
    <location>
        <begin position="14"/>
        <end position="70"/>
    </location>
</feature>
<accession>A0ABX2PS30</accession>
<evidence type="ECO:0000256" key="1">
    <source>
        <dbReference type="ARBA" id="ARBA00009437"/>
    </source>
</evidence>
<dbReference type="Gene3D" id="1.10.10.10">
    <property type="entry name" value="Winged helix-like DNA-binding domain superfamily/Winged helix DNA-binding domain"/>
    <property type="match status" value="1"/>
</dbReference>
<dbReference type="Proteomes" id="UP000630805">
    <property type="component" value="Unassembled WGS sequence"/>
</dbReference>
<organism evidence="6 7">
    <name type="scientific">Ruegeria haliotis</name>
    <dbReference type="NCBI Taxonomy" id="2747601"/>
    <lineage>
        <taxon>Bacteria</taxon>
        <taxon>Pseudomonadati</taxon>
        <taxon>Pseudomonadota</taxon>
        <taxon>Alphaproteobacteria</taxon>
        <taxon>Rhodobacterales</taxon>
        <taxon>Roseobacteraceae</taxon>
        <taxon>Ruegeria</taxon>
    </lineage>
</organism>
<evidence type="ECO:0000313" key="6">
    <source>
        <dbReference type="EMBL" id="NVO56970.1"/>
    </source>
</evidence>
<evidence type="ECO:0000259" key="5">
    <source>
        <dbReference type="PROSITE" id="PS50931"/>
    </source>
</evidence>
<dbReference type="PANTHER" id="PTHR30126">
    <property type="entry name" value="HTH-TYPE TRANSCRIPTIONAL REGULATOR"/>
    <property type="match status" value="1"/>
</dbReference>
<keyword evidence="3" id="KW-0238">DNA-binding</keyword>
<dbReference type="Pfam" id="PF00126">
    <property type="entry name" value="HTH_1"/>
    <property type="match status" value="1"/>
</dbReference>
<name>A0ABX2PS30_9RHOB</name>
<dbReference type="EMBL" id="JABXWT010000008">
    <property type="protein sequence ID" value="NVO56970.1"/>
    <property type="molecule type" value="Genomic_DNA"/>
</dbReference>
<dbReference type="InterPro" id="IPR000847">
    <property type="entry name" value="LysR_HTH_N"/>
</dbReference>